<keyword evidence="1" id="KW-0472">Membrane</keyword>
<organism evidence="2">
    <name type="scientific">Lepeophtheirus salmonis</name>
    <name type="common">Salmon louse</name>
    <name type="synonym">Caligus salmonis</name>
    <dbReference type="NCBI Taxonomy" id="72036"/>
    <lineage>
        <taxon>Eukaryota</taxon>
        <taxon>Metazoa</taxon>
        <taxon>Ecdysozoa</taxon>
        <taxon>Arthropoda</taxon>
        <taxon>Crustacea</taxon>
        <taxon>Multicrustacea</taxon>
        <taxon>Hexanauplia</taxon>
        <taxon>Copepoda</taxon>
        <taxon>Siphonostomatoida</taxon>
        <taxon>Caligidae</taxon>
        <taxon>Lepeophtheirus</taxon>
    </lineage>
</organism>
<reference evidence="2" key="1">
    <citation type="submission" date="2014-05" db="EMBL/GenBank/DDBJ databases">
        <authorList>
            <person name="Chronopoulou M."/>
        </authorList>
    </citation>
    <scope>NUCLEOTIDE SEQUENCE</scope>
    <source>
        <tissue evidence="2">Whole organism</tissue>
    </source>
</reference>
<sequence>YIKDYSYRYKINYDSLPRLNGSFLSLFVTSIQRVLFTWRVHEFSGNTDLINYSTKRHHIWKSISCIHEKRSFAKKNPSIRFLVSVFLFLQGGFRVTLIIFTYMLM</sequence>
<dbReference type="EMBL" id="HACA01001335">
    <property type="protein sequence ID" value="CDW18696.1"/>
    <property type="molecule type" value="Transcribed_RNA"/>
</dbReference>
<accession>A0A0K2SZN9</accession>
<protein>
    <submittedName>
        <fullName evidence="2">Uncharacterized protein</fullName>
    </submittedName>
</protein>
<proteinExistence type="predicted"/>
<evidence type="ECO:0000313" key="2">
    <source>
        <dbReference type="EMBL" id="CDW18696.1"/>
    </source>
</evidence>
<feature type="non-terminal residue" evidence="2">
    <location>
        <position position="1"/>
    </location>
</feature>
<keyword evidence="1" id="KW-0812">Transmembrane</keyword>
<evidence type="ECO:0000256" key="1">
    <source>
        <dbReference type="SAM" id="Phobius"/>
    </source>
</evidence>
<feature type="transmembrane region" description="Helical" evidence="1">
    <location>
        <begin position="79"/>
        <end position="104"/>
    </location>
</feature>
<name>A0A0K2SZN9_LEPSM</name>
<keyword evidence="1" id="KW-1133">Transmembrane helix</keyword>
<dbReference type="AlphaFoldDB" id="A0A0K2SZN9"/>